<dbReference type="Gene3D" id="3.10.310.70">
    <property type="match status" value="1"/>
</dbReference>
<name>A0ABT8FGR3_9ACTN</name>
<dbReference type="InterPro" id="IPR013108">
    <property type="entry name" value="Amidohydro_3"/>
</dbReference>
<evidence type="ECO:0000313" key="2">
    <source>
        <dbReference type="EMBL" id="MDN4173337.1"/>
    </source>
</evidence>
<dbReference type="Gene3D" id="2.30.40.10">
    <property type="entry name" value="Urease, subunit C, domain 1"/>
    <property type="match status" value="1"/>
</dbReference>
<accession>A0ABT8FGR3</accession>
<organism evidence="2 3">
    <name type="scientific">Nocardioides oceani</name>
    <dbReference type="NCBI Taxonomy" id="3058369"/>
    <lineage>
        <taxon>Bacteria</taxon>
        <taxon>Bacillati</taxon>
        <taxon>Actinomycetota</taxon>
        <taxon>Actinomycetes</taxon>
        <taxon>Propionibacteriales</taxon>
        <taxon>Nocardioidaceae</taxon>
        <taxon>Nocardioides</taxon>
    </lineage>
</organism>
<dbReference type="Pfam" id="PF07969">
    <property type="entry name" value="Amidohydro_3"/>
    <property type="match status" value="1"/>
</dbReference>
<evidence type="ECO:0000313" key="3">
    <source>
        <dbReference type="Proteomes" id="UP001168620"/>
    </source>
</evidence>
<dbReference type="SUPFAM" id="SSF51338">
    <property type="entry name" value="Composite domain of metallo-dependent hydrolases"/>
    <property type="match status" value="1"/>
</dbReference>
<reference evidence="2" key="1">
    <citation type="submission" date="2023-06" db="EMBL/GenBank/DDBJ databases">
        <title>Draft genome sequence of Nocardioides sp. SOB77.</title>
        <authorList>
            <person name="Zhang G."/>
        </authorList>
    </citation>
    <scope>NUCLEOTIDE SEQUENCE</scope>
    <source>
        <strain evidence="2">SOB77</strain>
    </source>
</reference>
<dbReference type="PANTHER" id="PTHR22642">
    <property type="entry name" value="IMIDAZOLONEPROPIONASE"/>
    <property type="match status" value="1"/>
</dbReference>
<dbReference type="RefSeq" id="WP_300952443.1">
    <property type="nucleotide sequence ID" value="NZ_JAUHJQ010000003.1"/>
</dbReference>
<gene>
    <name evidence="2" type="ORF">QWY28_10315</name>
</gene>
<dbReference type="InterPro" id="IPR032466">
    <property type="entry name" value="Metal_Hydrolase"/>
</dbReference>
<protein>
    <submittedName>
        <fullName evidence="2">Amidohydrolase family protein</fullName>
    </submittedName>
</protein>
<dbReference type="SUPFAM" id="SSF51556">
    <property type="entry name" value="Metallo-dependent hydrolases"/>
    <property type="match status" value="1"/>
</dbReference>
<evidence type="ECO:0000259" key="1">
    <source>
        <dbReference type="Pfam" id="PF07969"/>
    </source>
</evidence>
<dbReference type="EMBL" id="JAUHJQ010000003">
    <property type="protein sequence ID" value="MDN4173337.1"/>
    <property type="molecule type" value="Genomic_DNA"/>
</dbReference>
<keyword evidence="3" id="KW-1185">Reference proteome</keyword>
<dbReference type="InterPro" id="IPR011059">
    <property type="entry name" value="Metal-dep_hydrolase_composite"/>
</dbReference>
<comment type="caution">
    <text evidence="2">The sequence shown here is derived from an EMBL/GenBank/DDBJ whole genome shotgun (WGS) entry which is preliminary data.</text>
</comment>
<dbReference type="PANTHER" id="PTHR22642:SF2">
    <property type="entry name" value="PROTEIN LONG AFTER FAR-RED 3"/>
    <property type="match status" value="1"/>
</dbReference>
<dbReference type="Gene3D" id="3.20.20.140">
    <property type="entry name" value="Metal-dependent hydrolases"/>
    <property type="match status" value="1"/>
</dbReference>
<dbReference type="Proteomes" id="UP001168620">
    <property type="component" value="Unassembled WGS sequence"/>
</dbReference>
<proteinExistence type="predicted"/>
<feature type="domain" description="Amidohydrolase 3" evidence="1">
    <location>
        <begin position="57"/>
        <end position="508"/>
    </location>
</feature>
<sequence length="511" mass="54406">MTSLLLRNARRVPLRAEDAAGPAALGAEPVDVLVEDGTVTAVGPGLERPSGGSGEVEEVDAAGRWLAPGLWDQHVHMAQWTLASQRLDLGATRTPEDVTRAVAERVAAQPDHPVIGWGHRSGGWDREVTVSELDAVSGHTPVVLISGDGHHAWLNTTALLHLAMPVRDSVVRETEWFAVYPRLVTLVGNDGTSPAAYRRSLETAAALGVVGIVDYEFGHGPMDWAERWHAVPGLLRVRAATYAEHLDDVIALGLRTGQPLPDCGPLLTMGSLKIISDGSLNTRTAWCCEPYGDAHRLEYPAGQPNLSGEELREHLARAHAADLQVATHAIGDAAVAEALAAYAATGARGSIEHAQMVGRDDVRRMAELGIRASVQPAHLLDDRDLTEKIWGERSARCFAFRWMLDDGVELVLGSDAPVSPLDPWLAMAAAVHRSADDRDPWHGEQALTAQEAFAASVDGQPTVGVGSRGDLVLLDADPLAEHPSSAEAGAALRSMSVALTVVDGTVVHRAL</sequence>